<protein>
    <recommendedName>
        <fullName evidence="4">Lipoprotein</fullName>
    </recommendedName>
</protein>
<reference evidence="3" key="1">
    <citation type="journal article" date="2019" name="Int. J. Syst. Evol. Microbiol.">
        <title>The Global Catalogue of Microorganisms (GCM) 10K type strain sequencing project: providing services to taxonomists for standard genome sequencing and annotation.</title>
        <authorList>
            <consortium name="The Broad Institute Genomics Platform"/>
            <consortium name="The Broad Institute Genome Sequencing Center for Infectious Disease"/>
            <person name="Wu L."/>
            <person name="Ma J."/>
        </authorList>
    </citation>
    <scope>NUCLEOTIDE SEQUENCE [LARGE SCALE GENOMIC DNA]</scope>
    <source>
        <strain evidence="3">KCTC 52924</strain>
    </source>
</reference>
<dbReference type="RefSeq" id="WP_251805706.1">
    <property type="nucleotide sequence ID" value="NZ_CP166679.1"/>
</dbReference>
<dbReference type="PROSITE" id="PS51257">
    <property type="entry name" value="PROKAR_LIPOPROTEIN"/>
    <property type="match status" value="1"/>
</dbReference>
<dbReference type="Proteomes" id="UP001597532">
    <property type="component" value="Unassembled WGS sequence"/>
</dbReference>
<feature type="chain" id="PRO_5045498263" description="Lipoprotein" evidence="1">
    <location>
        <begin position="23"/>
        <end position="259"/>
    </location>
</feature>
<dbReference type="EMBL" id="JBHUOK010000030">
    <property type="protein sequence ID" value="MFD2790280.1"/>
    <property type="molecule type" value="Genomic_DNA"/>
</dbReference>
<evidence type="ECO:0000313" key="2">
    <source>
        <dbReference type="EMBL" id="MFD2790280.1"/>
    </source>
</evidence>
<organism evidence="2 3">
    <name type="scientific">Arenibacter antarcticus</name>
    <dbReference type="NCBI Taxonomy" id="2040469"/>
    <lineage>
        <taxon>Bacteria</taxon>
        <taxon>Pseudomonadati</taxon>
        <taxon>Bacteroidota</taxon>
        <taxon>Flavobacteriia</taxon>
        <taxon>Flavobacteriales</taxon>
        <taxon>Flavobacteriaceae</taxon>
        <taxon>Arenibacter</taxon>
    </lineage>
</organism>
<evidence type="ECO:0008006" key="4">
    <source>
        <dbReference type="Google" id="ProtNLM"/>
    </source>
</evidence>
<gene>
    <name evidence="2" type="ORF">ACFS1K_10935</name>
</gene>
<sequence length="259" mass="27954">MKKYSVLLLGFGMLLLSGCSNDALNDYSKSLTSQEVQVQMEANSATEGLDEMLSQLLITNKVGSTNKTNTDCAALSFVGKSISVVYNQCVVDGNTVNGTLTLTAKEGNTEGTTGSFEISFNSFAYNNYVLEGTKSMVFDFSQANKLVFTIDTNMKFVDANDLVTTHKGSKIYTWNIDNFNTEGADVSCSGAWDIVRNATTYKFKIDTPLTGKIGCAYITTGVLALEVEGLSASLDFGDGDCDQKGTVNYPNGKSEEISW</sequence>
<name>A0ABW5VJ11_9FLAO</name>
<accession>A0ABW5VJ11</accession>
<evidence type="ECO:0000313" key="3">
    <source>
        <dbReference type="Proteomes" id="UP001597532"/>
    </source>
</evidence>
<evidence type="ECO:0000256" key="1">
    <source>
        <dbReference type="SAM" id="SignalP"/>
    </source>
</evidence>
<keyword evidence="3" id="KW-1185">Reference proteome</keyword>
<comment type="caution">
    <text evidence="2">The sequence shown here is derived from an EMBL/GenBank/DDBJ whole genome shotgun (WGS) entry which is preliminary data.</text>
</comment>
<keyword evidence="1" id="KW-0732">Signal</keyword>
<proteinExistence type="predicted"/>
<feature type="signal peptide" evidence="1">
    <location>
        <begin position="1"/>
        <end position="22"/>
    </location>
</feature>